<organism evidence="8 9">
    <name type="scientific">Nicrophorus vespilloides</name>
    <name type="common">Boreal carrion beetle</name>
    <dbReference type="NCBI Taxonomy" id="110193"/>
    <lineage>
        <taxon>Eukaryota</taxon>
        <taxon>Metazoa</taxon>
        <taxon>Ecdysozoa</taxon>
        <taxon>Arthropoda</taxon>
        <taxon>Hexapoda</taxon>
        <taxon>Insecta</taxon>
        <taxon>Pterygota</taxon>
        <taxon>Neoptera</taxon>
        <taxon>Endopterygota</taxon>
        <taxon>Coleoptera</taxon>
        <taxon>Polyphaga</taxon>
        <taxon>Staphyliniformia</taxon>
        <taxon>Silphidae</taxon>
        <taxon>Nicrophorinae</taxon>
        <taxon>Nicrophorus</taxon>
    </lineage>
</organism>
<dbReference type="RefSeq" id="XP_017768821.1">
    <property type="nucleotide sequence ID" value="XM_017913332.1"/>
</dbReference>
<feature type="domain" description="C2H2-type" evidence="7">
    <location>
        <begin position="369"/>
        <end position="396"/>
    </location>
</feature>
<keyword evidence="4" id="KW-0862">Zinc</keyword>
<evidence type="ECO:0000256" key="3">
    <source>
        <dbReference type="ARBA" id="ARBA00022771"/>
    </source>
</evidence>
<dbReference type="PANTHER" id="PTHR24408">
    <property type="entry name" value="ZINC FINGER PROTEIN"/>
    <property type="match status" value="1"/>
</dbReference>
<feature type="region of interest" description="Disordered" evidence="6">
    <location>
        <begin position="1"/>
        <end position="22"/>
    </location>
</feature>
<keyword evidence="8" id="KW-1185">Reference proteome</keyword>
<dbReference type="PROSITE" id="PS00028">
    <property type="entry name" value="ZINC_FINGER_C2H2_1"/>
    <property type="match status" value="10"/>
</dbReference>
<feature type="domain" description="C2H2-type" evidence="7">
    <location>
        <begin position="343"/>
        <end position="370"/>
    </location>
</feature>
<evidence type="ECO:0000313" key="8">
    <source>
        <dbReference type="Proteomes" id="UP000695000"/>
    </source>
</evidence>
<keyword evidence="1" id="KW-0479">Metal-binding</keyword>
<name>A0ABM1M2M1_NICVS</name>
<dbReference type="InterPro" id="IPR036236">
    <property type="entry name" value="Znf_C2H2_sf"/>
</dbReference>
<accession>A0ABM1M2M1</accession>
<dbReference type="Pfam" id="PF00096">
    <property type="entry name" value="zf-C2H2"/>
    <property type="match status" value="6"/>
</dbReference>
<evidence type="ECO:0000256" key="1">
    <source>
        <dbReference type="ARBA" id="ARBA00022723"/>
    </source>
</evidence>
<evidence type="ECO:0000256" key="2">
    <source>
        <dbReference type="ARBA" id="ARBA00022737"/>
    </source>
</evidence>
<feature type="domain" description="C2H2-type" evidence="7">
    <location>
        <begin position="315"/>
        <end position="342"/>
    </location>
</feature>
<reference evidence="9" key="1">
    <citation type="submission" date="2025-08" db="UniProtKB">
        <authorList>
            <consortium name="RefSeq"/>
        </authorList>
    </citation>
    <scope>IDENTIFICATION</scope>
    <source>
        <tissue evidence="9">Whole Larva</tissue>
    </source>
</reference>
<dbReference type="SUPFAM" id="SSF57667">
    <property type="entry name" value="beta-beta-alpha zinc fingers"/>
    <property type="match status" value="7"/>
</dbReference>
<feature type="domain" description="C2H2-type" evidence="7">
    <location>
        <begin position="287"/>
        <end position="314"/>
    </location>
</feature>
<feature type="domain" description="C2H2-type" evidence="7">
    <location>
        <begin position="123"/>
        <end position="150"/>
    </location>
</feature>
<evidence type="ECO:0000259" key="7">
    <source>
        <dbReference type="PROSITE" id="PS50157"/>
    </source>
</evidence>
<dbReference type="Proteomes" id="UP000695000">
    <property type="component" value="Unplaced"/>
</dbReference>
<feature type="domain" description="C2H2-type" evidence="7">
    <location>
        <begin position="399"/>
        <end position="426"/>
    </location>
</feature>
<feature type="domain" description="C2H2-type" evidence="7">
    <location>
        <begin position="259"/>
        <end position="286"/>
    </location>
</feature>
<evidence type="ECO:0000256" key="6">
    <source>
        <dbReference type="SAM" id="MobiDB-lite"/>
    </source>
</evidence>
<dbReference type="GeneID" id="108556972"/>
<feature type="domain" description="C2H2-type" evidence="7">
    <location>
        <begin position="82"/>
        <end position="109"/>
    </location>
</feature>
<evidence type="ECO:0000256" key="4">
    <source>
        <dbReference type="ARBA" id="ARBA00022833"/>
    </source>
</evidence>
<dbReference type="SMART" id="SM00355">
    <property type="entry name" value="ZnF_C2H2"/>
    <property type="match status" value="12"/>
</dbReference>
<keyword evidence="2" id="KW-0677">Repeat</keyword>
<keyword evidence="3 5" id="KW-0863">Zinc-finger</keyword>
<protein>
    <submittedName>
        <fullName evidence="9">Zinc finger protein 501</fullName>
    </submittedName>
</protein>
<dbReference type="PROSITE" id="PS50157">
    <property type="entry name" value="ZINC_FINGER_C2H2_2"/>
    <property type="match status" value="10"/>
</dbReference>
<sequence>IAKFWNENEDNPDNQVDTKLKNTRPDPEIQYFIVKEGIAERVEKDAANTDDDVVQVFQCPVCSVHFIKERQYQLHKCTKMKFQCTECDASFPHSRSLSAHMRMHRDRKTKTELQNLPDANGPFICEHCNTQFGTYKSLRLHIRMHDPVKSKEIEPPVNYGIMGEDIEAKTNTRTMFTCKICNKVYDEGYKDIHLLSHSTKNNYDCTICNRKFFTESNLEMHLRVHNTEKTQTCTYCKKEFDDAALLQQHVKQHIESRPYECSYCNRRFIRPHEKVKHERIHTGEKPHICELCGKAFRVSYCLTLHMRTHSGSRPYQCQECGKRFKAHSVYNHHLLIHSNVRKYKCPYCPKAFKTAVQLAGHRNTHTKPFTCTECNRPFASLYAVRSHMETHKQDNNLKYNCYACGASYARAFALRDHIKSHHEDQWDKDYDPMLESSSAATSILQDEDGNEIENVFIVDSNTIVDIPQQDVIIEQN</sequence>
<dbReference type="PANTHER" id="PTHR24408:SF58">
    <property type="entry name" value="TRANSCRIPTION FACTOR (TFIIIA), PUTATIVE (AFU_ORTHOLOGUE AFUA_1G05150)-RELATED"/>
    <property type="match status" value="1"/>
</dbReference>
<dbReference type="InterPro" id="IPR013087">
    <property type="entry name" value="Znf_C2H2_type"/>
</dbReference>
<dbReference type="Gene3D" id="3.30.160.60">
    <property type="entry name" value="Classic Zinc Finger"/>
    <property type="match status" value="8"/>
</dbReference>
<evidence type="ECO:0000313" key="9">
    <source>
        <dbReference type="RefSeq" id="XP_017768821.1"/>
    </source>
</evidence>
<gene>
    <name evidence="9" type="primary">LOC108556972</name>
</gene>
<dbReference type="Pfam" id="PF13912">
    <property type="entry name" value="zf-C2H2_6"/>
    <property type="match status" value="1"/>
</dbReference>
<feature type="domain" description="C2H2-type" evidence="7">
    <location>
        <begin position="203"/>
        <end position="230"/>
    </location>
</feature>
<feature type="domain" description="C2H2-type" evidence="7">
    <location>
        <begin position="231"/>
        <end position="258"/>
    </location>
</feature>
<proteinExistence type="predicted"/>
<feature type="non-terminal residue" evidence="9">
    <location>
        <position position="1"/>
    </location>
</feature>
<evidence type="ECO:0000256" key="5">
    <source>
        <dbReference type="PROSITE-ProRule" id="PRU00042"/>
    </source>
</evidence>